<comment type="caution">
    <text evidence="1">The sequence shown here is derived from an EMBL/GenBank/DDBJ whole genome shotgun (WGS) entry which is preliminary data.</text>
</comment>
<evidence type="ECO:0000313" key="2">
    <source>
        <dbReference type="Proteomes" id="UP000321379"/>
    </source>
</evidence>
<dbReference type="EMBL" id="VRMG01000011">
    <property type="protein sequence ID" value="TXN28770.1"/>
    <property type="molecule type" value="Genomic_DNA"/>
</dbReference>
<evidence type="ECO:0000313" key="1">
    <source>
        <dbReference type="EMBL" id="TXN28770.1"/>
    </source>
</evidence>
<name>A0A5C8UMQ9_9MICO</name>
<protein>
    <recommendedName>
        <fullName evidence="3">SAF domain-containing protein</fullName>
    </recommendedName>
</protein>
<evidence type="ECO:0008006" key="3">
    <source>
        <dbReference type="Google" id="ProtNLM"/>
    </source>
</evidence>
<proteinExistence type="predicted"/>
<dbReference type="AlphaFoldDB" id="A0A5C8UMQ9"/>
<dbReference type="Proteomes" id="UP000321379">
    <property type="component" value="Unassembled WGS sequence"/>
</dbReference>
<sequence length="215" mass="22038">MRARSNSQPRERTPRSFWFDPRFAIGILLVLGSVAGVFAVVSTADSSVQVYAARSALAPGDRVVVGDLGVKSVRLGDLRAKYLGAGEIPGSGFVVTRSVAAGELVPVSSVGKASGLRVASVVVTVRGELARSIAAVSVVDLWSAPATDSNSFGPPSVLVASATVVRVIEPSGLVADRGGRSVELLVPKSKTARVLEAIANQDAISLVPVGIPARG</sequence>
<dbReference type="RefSeq" id="WP_147784767.1">
    <property type="nucleotide sequence ID" value="NZ_VRMG01000011.1"/>
</dbReference>
<accession>A0A5C8UMQ9</accession>
<keyword evidence="2" id="KW-1185">Reference proteome</keyword>
<organism evidence="1 2">
    <name type="scientific">Lacisediminihabitans profunda</name>
    <dbReference type="NCBI Taxonomy" id="2594790"/>
    <lineage>
        <taxon>Bacteria</taxon>
        <taxon>Bacillati</taxon>
        <taxon>Actinomycetota</taxon>
        <taxon>Actinomycetes</taxon>
        <taxon>Micrococcales</taxon>
        <taxon>Microbacteriaceae</taxon>
        <taxon>Lacisediminihabitans</taxon>
    </lineage>
</organism>
<gene>
    <name evidence="1" type="ORF">FVP33_16390</name>
</gene>
<reference evidence="1 2" key="1">
    <citation type="submission" date="2019-08" db="EMBL/GenBank/DDBJ databases">
        <title>Bacterial whole genome sequence for Glaciihabitans sp. CHu50b-6-2.</title>
        <authorList>
            <person name="Jin L."/>
        </authorList>
    </citation>
    <scope>NUCLEOTIDE SEQUENCE [LARGE SCALE GENOMIC DNA]</scope>
    <source>
        <strain evidence="1 2">CHu50b-6-2</strain>
    </source>
</reference>